<dbReference type="PANTHER" id="PTHR21510">
    <property type="entry name" value="AKNA DOMAIN-CONTAINING PROTEIN"/>
    <property type="match status" value="1"/>
</dbReference>
<dbReference type="InterPro" id="IPR052655">
    <property type="entry name" value="AKNA_Centrosome-Trans_reg"/>
</dbReference>
<dbReference type="AlphaFoldDB" id="A0AB34H176"/>
<dbReference type="PANTHER" id="PTHR21510:SF16">
    <property type="entry name" value="PROTEIN AKNAD1"/>
    <property type="match status" value="1"/>
</dbReference>
<reference evidence="2 3" key="1">
    <citation type="submission" date="2022-11" db="EMBL/GenBank/DDBJ databases">
        <title>Whole genome sequence of Eschrichtius robustus ER-17-0199.</title>
        <authorList>
            <person name="Bruniche-Olsen A."/>
            <person name="Black A.N."/>
            <person name="Fields C.J."/>
            <person name="Walden K."/>
            <person name="Dewoody J.A."/>
        </authorList>
    </citation>
    <scope>NUCLEOTIDE SEQUENCE [LARGE SCALE GENOMIC DNA]</scope>
    <source>
        <strain evidence="2">ER-17-0199</strain>
        <tissue evidence="2">Blubber</tissue>
    </source>
</reference>
<proteinExistence type="predicted"/>
<name>A0AB34H176_ESCRO</name>
<evidence type="ECO:0000256" key="1">
    <source>
        <dbReference type="SAM" id="MobiDB-lite"/>
    </source>
</evidence>
<accession>A0AB34H176</accession>
<evidence type="ECO:0000313" key="2">
    <source>
        <dbReference type="EMBL" id="KAJ8784640.1"/>
    </source>
</evidence>
<dbReference type="Proteomes" id="UP001159641">
    <property type="component" value="Unassembled WGS sequence"/>
</dbReference>
<evidence type="ECO:0000313" key="3">
    <source>
        <dbReference type="Proteomes" id="UP001159641"/>
    </source>
</evidence>
<dbReference type="EMBL" id="JAIQCJ010002042">
    <property type="protein sequence ID" value="KAJ8784640.1"/>
    <property type="molecule type" value="Genomic_DNA"/>
</dbReference>
<keyword evidence="3" id="KW-1185">Reference proteome</keyword>
<organism evidence="2 3">
    <name type="scientific">Eschrichtius robustus</name>
    <name type="common">California gray whale</name>
    <name type="synonym">Eschrichtius gibbosus</name>
    <dbReference type="NCBI Taxonomy" id="9764"/>
    <lineage>
        <taxon>Eukaryota</taxon>
        <taxon>Metazoa</taxon>
        <taxon>Chordata</taxon>
        <taxon>Craniata</taxon>
        <taxon>Vertebrata</taxon>
        <taxon>Euteleostomi</taxon>
        <taxon>Mammalia</taxon>
        <taxon>Eutheria</taxon>
        <taxon>Laurasiatheria</taxon>
        <taxon>Artiodactyla</taxon>
        <taxon>Whippomorpha</taxon>
        <taxon>Cetacea</taxon>
        <taxon>Mysticeti</taxon>
        <taxon>Eschrichtiidae</taxon>
        <taxon>Eschrichtius</taxon>
    </lineage>
</organism>
<sequence>MGIIFDALNLITANIFQLIQNQNGSVSRVQIQNPLMMNVNSYQESNSDLATPSPHSHSCRISESTSSSNFTGIEETESEILNSSLDHALRTATILKQTTDQMIRTIAEDLAKVQRWRNRLKY</sequence>
<feature type="region of interest" description="Disordered" evidence="1">
    <location>
        <begin position="43"/>
        <end position="68"/>
    </location>
</feature>
<gene>
    <name evidence="2" type="ORF">J1605_007991</name>
</gene>
<comment type="caution">
    <text evidence="2">The sequence shown here is derived from an EMBL/GenBank/DDBJ whole genome shotgun (WGS) entry which is preliminary data.</text>
</comment>
<protein>
    <submittedName>
        <fullName evidence="2">Uncharacterized protein</fullName>
    </submittedName>
</protein>